<organism evidence="2 3">
    <name type="scientific">Geoglobus ahangari</name>
    <dbReference type="NCBI Taxonomy" id="113653"/>
    <lineage>
        <taxon>Archaea</taxon>
        <taxon>Methanobacteriati</taxon>
        <taxon>Methanobacteriota</taxon>
        <taxon>Archaeoglobi</taxon>
        <taxon>Archaeoglobales</taxon>
        <taxon>Archaeoglobaceae</taxon>
        <taxon>Geoglobus</taxon>
    </lineage>
</organism>
<dbReference type="InterPro" id="IPR055913">
    <property type="entry name" value="DUF7490"/>
</dbReference>
<evidence type="ECO:0000313" key="3">
    <source>
        <dbReference type="Proteomes" id="UP000034723"/>
    </source>
</evidence>
<dbReference type="Pfam" id="PF24318">
    <property type="entry name" value="DUF7490"/>
    <property type="match status" value="2"/>
</dbReference>
<keyword evidence="3" id="KW-1185">Reference proteome</keyword>
<dbReference type="AlphaFoldDB" id="A0A0F7DBP8"/>
<gene>
    <name evidence="2" type="ORF">GAH_01228</name>
</gene>
<dbReference type="OrthoDB" id="50312at2157"/>
<protein>
    <submittedName>
        <fullName evidence="2">Uncharacterized protein conserved in archaea</fullName>
    </submittedName>
</protein>
<dbReference type="Proteomes" id="UP000034723">
    <property type="component" value="Chromosome"/>
</dbReference>
<dbReference type="KEGG" id="gah:GAH_01228"/>
<name>A0A0F7DBP8_9EURY</name>
<proteinExistence type="predicted"/>
<dbReference type="InParanoid" id="A0A0F7DBP8"/>
<sequence length="307" mass="35376">MNIKQYLAAISVLLVLAIAVSLMPSGKPQPSRAYIEDVEMRALDVNSSHVTLQFKVKISKPERLENLSLIVKFTDMQTNLLVSEFSKPIPERTKSDYTAVLNCSVSKSYNYRVRVLLEQDGETLSMREMRMYGLSSLPPAEKSVDVTVRDVDFRLLNKTDEFVRVRVTYYIDTPRNSTVEFHLKAVQLESNVMADDQWVKRELQKDRTNLVSFELTLRDGYNYRIVLELWNAGYLVKSWSHELRLNPGKSQESKVEEEKGFRVEDFITETRVPVPTPYEEKRLASPGFELLTLGIAGGVALWMRKRR</sequence>
<dbReference type="EMBL" id="CP011267">
    <property type="protein sequence ID" value="AKG91466.1"/>
    <property type="molecule type" value="Genomic_DNA"/>
</dbReference>
<evidence type="ECO:0000313" key="2">
    <source>
        <dbReference type="EMBL" id="AKG91466.1"/>
    </source>
</evidence>
<dbReference type="RefSeq" id="WP_048095355.1">
    <property type="nucleotide sequence ID" value="NZ_CP011267.1"/>
</dbReference>
<feature type="domain" description="DUF7490" evidence="1">
    <location>
        <begin position="146"/>
        <end position="242"/>
    </location>
</feature>
<dbReference type="GeneID" id="24803801"/>
<accession>A0A0F7DBP8</accession>
<feature type="domain" description="DUF7490" evidence="1">
    <location>
        <begin position="33"/>
        <end position="134"/>
    </location>
</feature>
<dbReference type="HOGENOM" id="CLU_876030_0_0_2"/>
<reference evidence="2 3" key="1">
    <citation type="submission" date="2015-04" db="EMBL/GenBank/DDBJ databases">
        <title>The complete genome sequence of the hyperthermophilic, obligate iron-reducing archaeon Geoglobus ahangari strain 234T.</title>
        <authorList>
            <person name="Manzella M.P."/>
            <person name="Holmes D.E."/>
            <person name="Rocheleau J.M."/>
            <person name="Chung A."/>
            <person name="Reguera G."/>
            <person name="Kashefi K."/>
        </authorList>
    </citation>
    <scope>NUCLEOTIDE SEQUENCE [LARGE SCALE GENOMIC DNA]</scope>
    <source>
        <strain evidence="2 3">234</strain>
    </source>
</reference>
<evidence type="ECO:0000259" key="1">
    <source>
        <dbReference type="Pfam" id="PF24318"/>
    </source>
</evidence>